<feature type="compositionally biased region" description="Low complexity" evidence="1">
    <location>
        <begin position="246"/>
        <end position="258"/>
    </location>
</feature>
<organism evidence="2 3">
    <name type="scientific">Cordylochernes scorpioides</name>
    <dbReference type="NCBI Taxonomy" id="51811"/>
    <lineage>
        <taxon>Eukaryota</taxon>
        <taxon>Metazoa</taxon>
        <taxon>Ecdysozoa</taxon>
        <taxon>Arthropoda</taxon>
        <taxon>Chelicerata</taxon>
        <taxon>Arachnida</taxon>
        <taxon>Pseudoscorpiones</taxon>
        <taxon>Cheliferoidea</taxon>
        <taxon>Chernetidae</taxon>
        <taxon>Cordylochernes</taxon>
    </lineage>
</organism>
<feature type="region of interest" description="Disordered" evidence="1">
    <location>
        <begin position="32"/>
        <end position="277"/>
    </location>
</feature>
<name>A0ABY6LGE8_9ARAC</name>
<feature type="compositionally biased region" description="Basic and acidic residues" evidence="1">
    <location>
        <begin position="174"/>
        <end position="185"/>
    </location>
</feature>
<sequence>MSPSVCCVAATAGVVAGGDKGAQSSRLTIKLSQVKPSDSTSQGYTVSVDSGGSNDVYEFSKEEEPEPANPSDGSNGESEEPRAKRRKSTEKAPPILTPVTATSKSPASKQQRGSETDGEDPPHSPKVPPLKIVLPSSVEVETKERTLPYIVHSSEATTSPPEKEEAEPPPTPAKSKEGSPEERFQRMTRSAHRAAAAQASSSSSSSSENSAPSNSNNNVSTTDGVMGDEPAPELHPRKRKLRPRGEAASTSAAASSTTPPEPPPLPPPLPPLSDEPQQIFNPYQMYQNIRKQVAKKRESMYVVTPKPPQGFKDYLLNRCTYLLADTKTDGPEAKPPADLPEVMQEFYMEQEMERFKLRRQHLVEREKLTLAREQEILRVHARAARAAVNQSVPLSVCSVIKDMEIYNVLEPPKSEPSVAPEASRSRYNGRLFLSWLQDVTDKWDKIKEAMQLRQQNEAESLQAVQKLDWEWKLKEHGLCEPKTNPVIEDFHVPMVIVSTDFELLPP</sequence>
<feature type="compositionally biased region" description="Polar residues" evidence="1">
    <location>
        <begin position="99"/>
        <end position="111"/>
    </location>
</feature>
<feature type="compositionally biased region" description="Basic and acidic residues" evidence="1">
    <location>
        <begin position="112"/>
        <end position="123"/>
    </location>
</feature>
<dbReference type="PANTHER" id="PTHR24149:SF14">
    <property type="entry name" value="ANKYRIN REPEAT DOMAIN 12"/>
    <property type="match status" value="1"/>
</dbReference>
<evidence type="ECO:0000313" key="3">
    <source>
        <dbReference type="Proteomes" id="UP001235939"/>
    </source>
</evidence>
<feature type="compositionally biased region" description="Polar residues" evidence="1">
    <location>
        <begin position="32"/>
        <end position="53"/>
    </location>
</feature>
<proteinExistence type="predicted"/>
<protein>
    <submittedName>
        <fullName evidence="2">ANKRD12</fullName>
    </submittedName>
</protein>
<accession>A0ABY6LGE8</accession>
<feature type="compositionally biased region" description="Low complexity" evidence="1">
    <location>
        <begin position="193"/>
        <end position="220"/>
    </location>
</feature>
<keyword evidence="3" id="KW-1185">Reference proteome</keyword>
<gene>
    <name evidence="2" type="ORF">LAZ67_18002050</name>
</gene>
<dbReference type="EMBL" id="CP092880">
    <property type="protein sequence ID" value="UYV80211.1"/>
    <property type="molecule type" value="Genomic_DNA"/>
</dbReference>
<dbReference type="Proteomes" id="UP001235939">
    <property type="component" value="Chromosome 18"/>
</dbReference>
<reference evidence="2 3" key="1">
    <citation type="submission" date="2022-01" db="EMBL/GenBank/DDBJ databases">
        <title>A chromosomal length assembly of Cordylochernes scorpioides.</title>
        <authorList>
            <person name="Zeh D."/>
            <person name="Zeh J."/>
        </authorList>
    </citation>
    <scope>NUCLEOTIDE SEQUENCE [LARGE SCALE GENOMIC DNA]</scope>
    <source>
        <strain evidence="2">IN4F17</strain>
        <tissue evidence="2">Whole Body</tissue>
    </source>
</reference>
<dbReference type="InterPro" id="IPR053210">
    <property type="entry name" value="ANKRD12"/>
</dbReference>
<dbReference type="PANTHER" id="PTHR24149">
    <property type="entry name" value="ANKYRIN REPEAT DOMAIN-CONTAINING PROTEIN 12"/>
    <property type="match status" value="1"/>
</dbReference>
<evidence type="ECO:0000313" key="2">
    <source>
        <dbReference type="EMBL" id="UYV80211.1"/>
    </source>
</evidence>
<evidence type="ECO:0000256" key="1">
    <source>
        <dbReference type="SAM" id="MobiDB-lite"/>
    </source>
</evidence>
<feature type="compositionally biased region" description="Pro residues" evidence="1">
    <location>
        <begin position="259"/>
        <end position="273"/>
    </location>
</feature>